<feature type="transmembrane region" description="Helical" evidence="1">
    <location>
        <begin position="142"/>
        <end position="158"/>
    </location>
</feature>
<feature type="transmembrane region" description="Helical" evidence="1">
    <location>
        <begin position="365"/>
        <end position="385"/>
    </location>
</feature>
<keyword evidence="1" id="KW-0812">Transmembrane</keyword>
<evidence type="ECO:0000256" key="1">
    <source>
        <dbReference type="SAM" id="Phobius"/>
    </source>
</evidence>
<feature type="transmembrane region" description="Helical" evidence="1">
    <location>
        <begin position="229"/>
        <end position="255"/>
    </location>
</feature>
<feature type="transmembrane region" description="Helical" evidence="1">
    <location>
        <begin position="170"/>
        <end position="191"/>
    </location>
</feature>
<dbReference type="EMBL" id="JAJKBJ010000016">
    <property type="protein sequence ID" value="MCL9684964.1"/>
    <property type="molecule type" value="Genomic_DNA"/>
</dbReference>
<gene>
    <name evidence="4" type="ORF">LOX96_12730</name>
</gene>
<comment type="caution">
    <text evidence="4">The sequence shown here is derived from an EMBL/GenBank/DDBJ whole genome shotgun (WGS) entry which is preliminary data.</text>
</comment>
<keyword evidence="1" id="KW-0472">Membrane</keyword>
<evidence type="ECO:0000259" key="3">
    <source>
        <dbReference type="Pfam" id="PF13194"/>
    </source>
</evidence>
<feature type="transmembrane region" description="Helical" evidence="1">
    <location>
        <begin position="304"/>
        <end position="321"/>
    </location>
</feature>
<dbReference type="Pfam" id="PF02308">
    <property type="entry name" value="MgtC"/>
    <property type="match status" value="1"/>
</dbReference>
<organism evidence="4 5">
    <name type="scientific">Legionella maioricensis</name>
    <dbReference type="NCBI Taxonomy" id="2896528"/>
    <lineage>
        <taxon>Bacteria</taxon>
        <taxon>Pseudomonadati</taxon>
        <taxon>Pseudomonadota</taxon>
        <taxon>Gammaproteobacteria</taxon>
        <taxon>Legionellales</taxon>
        <taxon>Legionellaceae</taxon>
        <taxon>Legionella</taxon>
    </lineage>
</organism>
<dbReference type="InterPro" id="IPR049177">
    <property type="entry name" value="MgtC_SapB_SrpB_YhiD_N"/>
</dbReference>
<dbReference type="PANTHER" id="PTHR39084:SF1">
    <property type="entry name" value="DUF4010 DOMAIN-CONTAINING PROTEIN"/>
    <property type="match status" value="1"/>
</dbReference>
<feature type="domain" description="DUF4010" evidence="3">
    <location>
        <begin position="180"/>
        <end position="384"/>
    </location>
</feature>
<keyword evidence="5" id="KW-1185">Reference proteome</keyword>
<feature type="transmembrane region" description="Helical" evidence="1">
    <location>
        <begin position="55"/>
        <end position="73"/>
    </location>
</feature>
<feature type="transmembrane region" description="Helical" evidence="1">
    <location>
        <begin position="93"/>
        <end position="122"/>
    </location>
</feature>
<proteinExistence type="predicted"/>
<name>A0A9X2IBJ0_9GAMM</name>
<dbReference type="Proteomes" id="UP001139721">
    <property type="component" value="Unassembled WGS sequence"/>
</dbReference>
<evidence type="ECO:0000259" key="2">
    <source>
        <dbReference type="Pfam" id="PF02308"/>
    </source>
</evidence>
<feature type="domain" description="MgtC/SapB/SrpB/YhiD N-terminal" evidence="2">
    <location>
        <begin position="9"/>
        <end position="129"/>
    </location>
</feature>
<keyword evidence="1" id="KW-1133">Transmembrane helix</keyword>
<feature type="transmembrane region" description="Helical" evidence="1">
    <location>
        <begin position="198"/>
        <end position="217"/>
    </location>
</feature>
<feature type="transmembrane region" description="Helical" evidence="1">
    <location>
        <begin position="392"/>
        <end position="411"/>
    </location>
</feature>
<feature type="transmembrane region" description="Helical" evidence="1">
    <location>
        <begin position="262"/>
        <end position="284"/>
    </location>
</feature>
<accession>A0A9X2IBJ0</accession>
<feature type="transmembrane region" description="Helical" evidence="1">
    <location>
        <begin position="29"/>
        <end position="48"/>
    </location>
</feature>
<protein>
    <submittedName>
        <fullName evidence="4">MgtC/SapB family protein</fullName>
    </submittedName>
</protein>
<dbReference type="AlphaFoldDB" id="A0A9X2IBJ0"/>
<dbReference type="Pfam" id="PF13194">
    <property type="entry name" value="DUF4010"/>
    <property type="match status" value="1"/>
</dbReference>
<reference evidence="4" key="1">
    <citation type="submission" date="2021-11" db="EMBL/GenBank/DDBJ databases">
        <title>Legionella maioricencis sp. nov., a new species isolated from hot water samples in Mallorca.</title>
        <authorList>
            <person name="Crespi S."/>
            <person name="Drasar V."/>
            <person name="Salva-Serra F."/>
            <person name="Jaen-Luchoro D."/>
            <person name="Pineiro-Iglesias B."/>
            <person name="Aliaga F."/>
            <person name="Fernandez-Juarez V."/>
            <person name="Coll G."/>
            <person name="Moore E.R.B."/>
            <person name="Bennasar-Figueras A."/>
        </authorList>
    </citation>
    <scope>NUCLEOTIDE SEQUENCE</scope>
    <source>
        <strain evidence="4">HCPI-6</strain>
    </source>
</reference>
<sequence>MLETLLSFTISLLIGLLIGIERERSHPEGSQFIGVRTFTIISILGTLVATLNQAILTLTTSSFLFGILLLNYFRSTAKDKKHATIDILTEITASIIFCLGYMVPGSPLVAITLSAIIVLVLLERQRLHTLARKKFKPHEIETAIILVIFTLGILPILPDRTIDPWHFFNPRVFGLLLATIAAIQFGSYVAIQLFGERLGIPFTGLLGGLISSTAFFTQLPDILVKHPQFWLATLSSCLLATIAMAVDVILIIFVASPTLLAYIIWPIISMICSGIIFILILLHYQKTPSQELLLHSRPLNLLSILRSSIFIGFMLILIAIAKRFISMKGILLISFLGGLVEIHGISLATALLYFENQLIINDARLVLYIAIFASFISKITLLWALTPPRFAFQASLLLVGMLCSGGIVYWMEL</sequence>
<evidence type="ECO:0000313" key="4">
    <source>
        <dbReference type="EMBL" id="MCL9684964.1"/>
    </source>
</evidence>
<evidence type="ECO:0000313" key="5">
    <source>
        <dbReference type="Proteomes" id="UP001139721"/>
    </source>
</evidence>
<dbReference type="PANTHER" id="PTHR39084">
    <property type="entry name" value="MEMBRANE PROTEIN-RELATED"/>
    <property type="match status" value="1"/>
</dbReference>
<dbReference type="InterPro" id="IPR025105">
    <property type="entry name" value="DUF4010"/>
</dbReference>
<feature type="transmembrane region" description="Helical" evidence="1">
    <location>
        <begin position="330"/>
        <end position="353"/>
    </location>
</feature>
<dbReference type="RefSeq" id="WP_250422651.1">
    <property type="nucleotide sequence ID" value="NZ_JAJKBJ010000016.1"/>
</dbReference>